<proteinExistence type="predicted"/>
<evidence type="ECO:0000313" key="1">
    <source>
        <dbReference type="EMBL" id="CAF1708531.1"/>
    </source>
</evidence>
<sequence length="82" mass="9664">MFCIFMFCFNLNYRSKQLSIVDFGSRTRVMCLFLMNFGSMNFVNCDFDLKFSRIRYNESVELGITTLVELVEFSITISVKKN</sequence>
<accession>A0A816IGE6</accession>
<protein>
    <submittedName>
        <fullName evidence="1">(rape) hypothetical protein</fullName>
    </submittedName>
</protein>
<gene>
    <name evidence="1" type="ORF">DARMORV10_C03P69130.1</name>
</gene>
<dbReference type="EMBL" id="HG994367">
    <property type="protein sequence ID" value="CAF1708531.1"/>
    <property type="molecule type" value="Genomic_DNA"/>
</dbReference>
<reference evidence="1" key="1">
    <citation type="submission" date="2021-01" db="EMBL/GenBank/DDBJ databases">
        <authorList>
            <consortium name="Genoscope - CEA"/>
            <person name="William W."/>
        </authorList>
    </citation>
    <scope>NUCLEOTIDE SEQUENCE</scope>
</reference>
<name>A0A816IGE6_BRANA</name>
<dbReference type="Proteomes" id="UP001295469">
    <property type="component" value="Chromosome C03"/>
</dbReference>
<organism evidence="1">
    <name type="scientific">Brassica napus</name>
    <name type="common">Rape</name>
    <dbReference type="NCBI Taxonomy" id="3708"/>
    <lineage>
        <taxon>Eukaryota</taxon>
        <taxon>Viridiplantae</taxon>
        <taxon>Streptophyta</taxon>
        <taxon>Embryophyta</taxon>
        <taxon>Tracheophyta</taxon>
        <taxon>Spermatophyta</taxon>
        <taxon>Magnoliopsida</taxon>
        <taxon>eudicotyledons</taxon>
        <taxon>Gunneridae</taxon>
        <taxon>Pentapetalae</taxon>
        <taxon>rosids</taxon>
        <taxon>malvids</taxon>
        <taxon>Brassicales</taxon>
        <taxon>Brassicaceae</taxon>
        <taxon>Brassiceae</taxon>
        <taxon>Brassica</taxon>
    </lineage>
</organism>
<dbReference type="AlphaFoldDB" id="A0A816IGE6"/>